<evidence type="ECO:0000256" key="5">
    <source>
        <dbReference type="ARBA" id="ARBA00023136"/>
    </source>
</evidence>
<dbReference type="AlphaFoldDB" id="A0A226DS62"/>
<dbReference type="Pfam" id="PF12832">
    <property type="entry name" value="MFS_1_like"/>
    <property type="match status" value="1"/>
</dbReference>
<protein>
    <submittedName>
        <fullName evidence="8">Major facilitator superfamily domain-containing protein 6</fullName>
    </submittedName>
</protein>
<comment type="subcellular location">
    <subcellularLocation>
        <location evidence="1">Membrane</location>
        <topology evidence="1">Multi-pass membrane protein</topology>
    </subcellularLocation>
</comment>
<evidence type="ECO:0000256" key="3">
    <source>
        <dbReference type="ARBA" id="ARBA00022692"/>
    </source>
</evidence>
<evidence type="ECO:0000256" key="6">
    <source>
        <dbReference type="SAM" id="Phobius"/>
    </source>
</evidence>
<accession>A0A226DS62</accession>
<dbReference type="InterPro" id="IPR051717">
    <property type="entry name" value="MFS_MFSD6"/>
</dbReference>
<evidence type="ECO:0000256" key="1">
    <source>
        <dbReference type="ARBA" id="ARBA00004141"/>
    </source>
</evidence>
<dbReference type="Proteomes" id="UP000198287">
    <property type="component" value="Unassembled WGS sequence"/>
</dbReference>
<dbReference type="InterPro" id="IPR036259">
    <property type="entry name" value="MFS_trans_sf"/>
</dbReference>
<feature type="transmembrane region" description="Helical" evidence="6">
    <location>
        <begin position="110"/>
        <end position="132"/>
    </location>
</feature>
<organism evidence="8 9">
    <name type="scientific">Folsomia candida</name>
    <name type="common">Springtail</name>
    <dbReference type="NCBI Taxonomy" id="158441"/>
    <lineage>
        <taxon>Eukaryota</taxon>
        <taxon>Metazoa</taxon>
        <taxon>Ecdysozoa</taxon>
        <taxon>Arthropoda</taxon>
        <taxon>Hexapoda</taxon>
        <taxon>Collembola</taxon>
        <taxon>Entomobryomorpha</taxon>
        <taxon>Isotomoidea</taxon>
        <taxon>Isotomidae</taxon>
        <taxon>Proisotominae</taxon>
        <taxon>Folsomia</taxon>
    </lineage>
</organism>
<name>A0A226DS62_FOLCA</name>
<feature type="transmembrane region" description="Helical" evidence="6">
    <location>
        <begin position="308"/>
        <end position="330"/>
    </location>
</feature>
<keyword evidence="5 6" id="KW-0472">Membrane</keyword>
<feature type="transmembrane region" description="Helical" evidence="6">
    <location>
        <begin position="85"/>
        <end position="104"/>
    </location>
</feature>
<reference evidence="8 9" key="1">
    <citation type="submission" date="2015-12" db="EMBL/GenBank/DDBJ databases">
        <title>The genome of Folsomia candida.</title>
        <authorList>
            <person name="Faddeeva A."/>
            <person name="Derks M.F."/>
            <person name="Anvar Y."/>
            <person name="Smit S."/>
            <person name="Van Straalen N."/>
            <person name="Roelofs D."/>
        </authorList>
    </citation>
    <scope>NUCLEOTIDE SEQUENCE [LARGE SCALE GENOMIC DNA]</scope>
    <source>
        <strain evidence="8 9">VU population</strain>
        <tissue evidence="8">Whole body</tissue>
    </source>
</reference>
<keyword evidence="3 6" id="KW-0812">Transmembrane</keyword>
<dbReference type="SUPFAM" id="SSF103473">
    <property type="entry name" value="MFS general substrate transporter"/>
    <property type="match status" value="1"/>
</dbReference>
<evidence type="ECO:0000256" key="4">
    <source>
        <dbReference type="ARBA" id="ARBA00022989"/>
    </source>
</evidence>
<dbReference type="GO" id="GO:0016020">
    <property type="term" value="C:membrane"/>
    <property type="evidence" value="ECO:0007669"/>
    <property type="project" value="UniProtKB-SubCell"/>
</dbReference>
<dbReference type="PANTHER" id="PTHR16172">
    <property type="entry name" value="MAJOR FACILITATOR SUPERFAMILY DOMAIN-CONTAINING PROTEIN 6-LIKE"/>
    <property type="match status" value="1"/>
</dbReference>
<gene>
    <name evidence="8" type="ORF">Fcan01_17743</name>
</gene>
<dbReference type="PANTHER" id="PTHR16172:SF2">
    <property type="entry name" value="MAJOR FACILITATOR SUPERFAMILY DOMAIN-CONTAINING PROTEIN 6"/>
    <property type="match status" value="1"/>
</dbReference>
<keyword evidence="4 6" id="KW-1133">Transmembrane helix</keyword>
<dbReference type="OMA" id="CMERCCV"/>
<feature type="transmembrane region" description="Helical" evidence="6">
    <location>
        <begin position="144"/>
        <end position="165"/>
    </location>
</feature>
<dbReference type="InterPro" id="IPR024989">
    <property type="entry name" value="MFS_assoc_dom"/>
</dbReference>
<evidence type="ECO:0000313" key="9">
    <source>
        <dbReference type="Proteomes" id="UP000198287"/>
    </source>
</evidence>
<evidence type="ECO:0000256" key="2">
    <source>
        <dbReference type="ARBA" id="ARBA00005241"/>
    </source>
</evidence>
<comment type="similarity">
    <text evidence="2">Belongs to the major facilitator superfamily. MFSD6 family.</text>
</comment>
<evidence type="ECO:0000313" key="8">
    <source>
        <dbReference type="EMBL" id="OXA47507.1"/>
    </source>
</evidence>
<feature type="domain" description="Major facilitator superfamily associated" evidence="7">
    <location>
        <begin position="80"/>
        <end position="330"/>
    </location>
</feature>
<keyword evidence="9" id="KW-1185">Reference proteome</keyword>
<feature type="transmembrane region" description="Helical" evidence="6">
    <location>
        <begin position="264"/>
        <end position="287"/>
    </location>
</feature>
<dbReference type="OrthoDB" id="5989317at2759"/>
<evidence type="ECO:0000259" key="7">
    <source>
        <dbReference type="Pfam" id="PF12832"/>
    </source>
</evidence>
<comment type="caution">
    <text evidence="8">The sequence shown here is derived from an EMBL/GenBank/DDBJ whole genome shotgun (WGS) entry which is preliminary data.</text>
</comment>
<dbReference type="STRING" id="158441.A0A226DS62"/>
<dbReference type="EMBL" id="LNIX01000013">
    <property type="protein sequence ID" value="OXA47507.1"/>
    <property type="molecule type" value="Genomic_DNA"/>
</dbReference>
<proteinExistence type="inferred from homology"/>
<sequence length="339" mass="37851">MLVIFGSIEWSVWSRARLPWRVVKSTTHIRTSESLPFQESNNPEVDVSNHPQNNDSVKKISVTNQFTGAAVATCLGPDLTVIKGFYFLFYAALGSLFPFLSVYFKQLGLNGAQAGVLIGIRPLIEYIAAPLWVSLAERRNRLKIFLLTSLCFWILFTFPLGFIHAEPVACIHKVNSTAAVIMSADPVQVQFYDRKRRDISNDNMILLDSICHHVSKRDLPNAKMNPGITPNKVHHAMNYDPSRHAAWVSSSLSSQIFKKQDVNIVFYLLLVFVLVGAALSSPATVISDSVVLRYLGGEGGKRYAHQRILGLCGWGIAAFVMGLVLDYVPFPWRKCEPLL</sequence>
<dbReference type="Gene3D" id="1.20.1250.20">
    <property type="entry name" value="MFS general substrate transporter like domains"/>
    <property type="match status" value="1"/>
</dbReference>